<dbReference type="EMBL" id="CP006585">
    <property type="protein sequence ID" value="AGW14395.1"/>
    <property type="molecule type" value="Genomic_DNA"/>
</dbReference>
<organism evidence="4 5">
    <name type="scientific">Megalodesulfovibrio gigas (strain ATCC 19364 / DSM 1382 / NCIMB 9332 / VKM B-1759)</name>
    <name type="common">Desulfovibrio gigas</name>
    <dbReference type="NCBI Taxonomy" id="1121448"/>
    <lineage>
        <taxon>Bacteria</taxon>
        <taxon>Pseudomonadati</taxon>
        <taxon>Thermodesulfobacteriota</taxon>
        <taxon>Desulfovibrionia</taxon>
        <taxon>Desulfovibrionales</taxon>
        <taxon>Desulfovibrionaceae</taxon>
        <taxon>Megalodesulfovibrio</taxon>
    </lineage>
</organism>
<dbReference type="SUPFAM" id="SSF52172">
    <property type="entry name" value="CheY-like"/>
    <property type="match status" value="1"/>
</dbReference>
<dbReference type="PANTHER" id="PTHR44591">
    <property type="entry name" value="STRESS RESPONSE REGULATOR PROTEIN 1"/>
    <property type="match status" value="1"/>
</dbReference>
<dbReference type="Pfam" id="PF00072">
    <property type="entry name" value="Response_reg"/>
    <property type="match status" value="1"/>
</dbReference>
<proteinExistence type="predicted"/>
<evidence type="ECO:0000259" key="3">
    <source>
        <dbReference type="PROSITE" id="PS50110"/>
    </source>
</evidence>
<dbReference type="HOGENOM" id="CLU_000445_69_8_7"/>
<keyword evidence="1 2" id="KW-0597">Phosphoprotein</keyword>
<dbReference type="GO" id="GO:0000160">
    <property type="term" value="P:phosphorelay signal transduction system"/>
    <property type="evidence" value="ECO:0007669"/>
    <property type="project" value="InterPro"/>
</dbReference>
<dbReference type="InterPro" id="IPR011006">
    <property type="entry name" value="CheY-like_superfamily"/>
</dbReference>
<evidence type="ECO:0000256" key="1">
    <source>
        <dbReference type="ARBA" id="ARBA00022553"/>
    </source>
</evidence>
<dbReference type="RefSeq" id="WP_021761408.1">
    <property type="nucleotide sequence ID" value="NC_022444.1"/>
</dbReference>
<dbReference type="SMART" id="SM00448">
    <property type="entry name" value="REC"/>
    <property type="match status" value="1"/>
</dbReference>
<reference evidence="5" key="2">
    <citation type="submission" date="2013-07" db="EMBL/GenBank/DDBJ databases">
        <authorList>
            <person name="Morais-Silva F.O."/>
            <person name="Rezende A.M."/>
            <person name="Pimentel C."/>
            <person name="Resende D.M."/>
            <person name="Santos C.I."/>
            <person name="Clemente C."/>
            <person name="de Oliveira L.M."/>
            <person name="da Silva S.M."/>
            <person name="Costa D.A."/>
            <person name="Varela-Raposo A."/>
            <person name="Horacio E.C.A."/>
            <person name="Matos M."/>
            <person name="Flores O."/>
            <person name="Ruiz J.C."/>
            <person name="Rodrigues-Pousada C."/>
        </authorList>
    </citation>
    <scope>NUCLEOTIDE SEQUENCE [LARGE SCALE GENOMIC DNA]</scope>
    <source>
        <strain evidence="5">ATCC 19364 / DSM 1382 / NCIMB 9332 / VKM B-1759</strain>
    </source>
</reference>
<evidence type="ECO:0000313" key="5">
    <source>
        <dbReference type="Proteomes" id="UP000016587"/>
    </source>
</evidence>
<feature type="modified residue" description="4-aspartylphosphate" evidence="2">
    <location>
        <position position="58"/>
    </location>
</feature>
<sequence length="129" mass="13702">MTTQHHQPIVLLVEDDPHVRAMLVESLTGEGFVTLEAANGKEGLARFAAGKVDVVVTDILMPEMEGLQFIKALRGQAPELPIIAISGGAVHLSPGCNLELASMFGATHVIQKPLNIDDLAATIKRCLPA</sequence>
<dbReference type="InterPro" id="IPR050595">
    <property type="entry name" value="Bact_response_regulator"/>
</dbReference>
<dbReference type="AlphaFoldDB" id="T2GCT6"/>
<dbReference type="Gene3D" id="3.40.50.2300">
    <property type="match status" value="1"/>
</dbReference>
<dbReference type="PANTHER" id="PTHR44591:SF23">
    <property type="entry name" value="CHEY SUBFAMILY"/>
    <property type="match status" value="1"/>
</dbReference>
<name>T2GCT6_MEGG1</name>
<gene>
    <name evidence="4" type="ORF">DGI_2664</name>
</gene>
<evidence type="ECO:0000313" key="4">
    <source>
        <dbReference type="EMBL" id="AGW14395.1"/>
    </source>
</evidence>
<dbReference type="STRING" id="1121448.DGI_2664"/>
<evidence type="ECO:0000256" key="2">
    <source>
        <dbReference type="PROSITE-ProRule" id="PRU00169"/>
    </source>
</evidence>
<keyword evidence="5" id="KW-1185">Reference proteome</keyword>
<accession>T2GCT6</accession>
<dbReference type="eggNOG" id="COG2204">
    <property type="taxonomic scope" value="Bacteria"/>
</dbReference>
<dbReference type="OrthoDB" id="9794815at2"/>
<feature type="domain" description="Response regulatory" evidence="3">
    <location>
        <begin position="9"/>
        <end position="127"/>
    </location>
</feature>
<dbReference type="InterPro" id="IPR001789">
    <property type="entry name" value="Sig_transdc_resp-reg_receiver"/>
</dbReference>
<dbReference type="PROSITE" id="PS50110">
    <property type="entry name" value="RESPONSE_REGULATORY"/>
    <property type="match status" value="1"/>
</dbReference>
<dbReference type="PATRIC" id="fig|1121448.10.peg.2620"/>
<protein>
    <submittedName>
        <fullName evidence="4">Putative two-component response regulator</fullName>
    </submittedName>
</protein>
<reference evidence="4 5" key="1">
    <citation type="journal article" date="2013" name="J. Bacteriol.">
        <title>Roles of HynAB and Ech, the only two hydrogenases found in the model sulfate reducer Desulfovibrio gigas.</title>
        <authorList>
            <person name="Morais-Silva F.O."/>
            <person name="Santos C.I."/>
            <person name="Rodrigues R."/>
            <person name="Pereira I.A."/>
            <person name="Rodrigues-Pousada C."/>
        </authorList>
    </citation>
    <scope>NUCLEOTIDE SEQUENCE [LARGE SCALE GENOMIC DNA]</scope>
    <source>
        <strain evidence="5">ATCC 19364 / DSM 1382 / NCIMB 9332 / VKM B-1759</strain>
    </source>
</reference>
<dbReference type="KEGG" id="dgg:DGI_2664"/>
<dbReference type="Proteomes" id="UP000016587">
    <property type="component" value="Chromosome"/>
</dbReference>